<name>E1ZL53_CHLVA</name>
<feature type="compositionally biased region" description="Gly residues" evidence="1">
    <location>
        <begin position="364"/>
        <end position="384"/>
    </location>
</feature>
<feature type="region of interest" description="Disordered" evidence="1">
    <location>
        <begin position="625"/>
        <end position="652"/>
    </location>
</feature>
<accession>E1ZL53</accession>
<feature type="compositionally biased region" description="Low complexity" evidence="1">
    <location>
        <begin position="537"/>
        <end position="553"/>
    </location>
</feature>
<dbReference type="InParanoid" id="E1ZL53"/>
<dbReference type="OrthoDB" id="10592403at2759"/>
<dbReference type="Proteomes" id="UP000008141">
    <property type="component" value="Unassembled WGS sequence"/>
</dbReference>
<feature type="compositionally biased region" description="Low complexity" evidence="1">
    <location>
        <begin position="149"/>
        <end position="161"/>
    </location>
</feature>
<organism evidence="3">
    <name type="scientific">Chlorella variabilis</name>
    <name type="common">Green alga</name>
    <dbReference type="NCBI Taxonomy" id="554065"/>
    <lineage>
        <taxon>Eukaryota</taxon>
        <taxon>Viridiplantae</taxon>
        <taxon>Chlorophyta</taxon>
        <taxon>core chlorophytes</taxon>
        <taxon>Trebouxiophyceae</taxon>
        <taxon>Chlorellales</taxon>
        <taxon>Chlorellaceae</taxon>
        <taxon>Chlorella clade</taxon>
        <taxon>Chlorella</taxon>
    </lineage>
</organism>
<feature type="region of interest" description="Disordered" evidence="1">
    <location>
        <begin position="700"/>
        <end position="764"/>
    </location>
</feature>
<feature type="compositionally biased region" description="Pro residues" evidence="1">
    <location>
        <begin position="625"/>
        <end position="639"/>
    </location>
</feature>
<dbReference type="EMBL" id="GL433851">
    <property type="protein sequence ID" value="EFN53600.1"/>
    <property type="molecule type" value="Genomic_DNA"/>
</dbReference>
<proteinExistence type="predicted"/>
<dbReference type="KEGG" id="cvr:CHLNCDRAFT_136829"/>
<feature type="compositionally biased region" description="Low complexity" evidence="1">
    <location>
        <begin position="641"/>
        <end position="652"/>
    </location>
</feature>
<feature type="region of interest" description="Disordered" evidence="1">
    <location>
        <begin position="149"/>
        <end position="172"/>
    </location>
</feature>
<keyword evidence="3" id="KW-1185">Reference proteome</keyword>
<feature type="region of interest" description="Disordered" evidence="1">
    <location>
        <begin position="263"/>
        <end position="424"/>
    </location>
</feature>
<evidence type="ECO:0000256" key="1">
    <source>
        <dbReference type="SAM" id="MobiDB-lite"/>
    </source>
</evidence>
<protein>
    <submittedName>
        <fullName evidence="2">Uncharacterized protein</fullName>
    </submittedName>
</protein>
<feature type="compositionally biased region" description="Low complexity" evidence="1">
    <location>
        <begin position="283"/>
        <end position="306"/>
    </location>
</feature>
<feature type="region of interest" description="Disordered" evidence="1">
    <location>
        <begin position="525"/>
        <end position="573"/>
    </location>
</feature>
<feature type="compositionally biased region" description="Gly residues" evidence="1">
    <location>
        <begin position="265"/>
        <end position="282"/>
    </location>
</feature>
<sequence>MAAAAAAAAASASLASSYAAVQSSLRKQFYGDLVDLRGALLNTMNLAPHRAASLHPKMNLIDSALTMLEETKGSVTSAEMAQLMNMSAKVARAVESWRSRKPPARGGGAGSATAAAVAAAPGGAAAVGAAPRGAASPFAAAELQEAGRAAQVKAEPRSAAGSEREEAGELPSVGSVDRFDCLSKLVSGPPGAARFGSATLLPEIDWEVPEIKPSGNLDALLPSEASEVLMQQQRAVARAAAHNAAHVSSAEAFLAHISAHADNASGGGQHAAGRGGGGGGAHGPSPTAGAAPQGPQAATVGPQPQQYLRGGAAALHDPGSGVGVSAPSVHGALTSPRSAATSTGPRRTPFQQAAAHQEASSNDSGGGGGGGSAGGGGGVSGGGSAAAALFKSPSPAPLAMQQQQHHHHHRHQQLQGSPFAHHQSPFASLTLPQQAQQHAPHGLDAGFGSLLPATSGAGFGSQLLSRQQQQQLYRQQQQQYHDASAMQAGGSMGFGFGNAGSLPLSHGSHGAAASHMSAPSALAGMQQLGLGDGGSLHAQHQQLPHHFQQQQQHVGPGSGRSSPLDAVAAQQQQQQLSGRLSVMQQFPHAALHAGTGGLAQLLGGGAGDGANHAHLAQLMAAQHLPPPQHVDFPPMPHPHPQQQQQLYQQQQLNHQQLLQLQLAEQQGGGQGALYGGHATLSPPSPGLQLPGNVVSSGAQFSGGHHLRSHSRHSGPSMLGGGATSARHHRRTISPFGSAGGGSGEQGMEVSTGSMGSPHTKRKRA</sequence>
<dbReference type="RefSeq" id="XP_005845702.1">
    <property type="nucleotide sequence ID" value="XM_005845640.1"/>
</dbReference>
<evidence type="ECO:0000313" key="2">
    <source>
        <dbReference type="EMBL" id="EFN53600.1"/>
    </source>
</evidence>
<feature type="compositionally biased region" description="Polar residues" evidence="1">
    <location>
        <begin position="335"/>
        <end position="351"/>
    </location>
</feature>
<dbReference type="GeneID" id="17352889"/>
<evidence type="ECO:0000313" key="3">
    <source>
        <dbReference type="Proteomes" id="UP000008141"/>
    </source>
</evidence>
<reference evidence="2 3" key="1">
    <citation type="journal article" date="2010" name="Plant Cell">
        <title>The Chlorella variabilis NC64A genome reveals adaptation to photosymbiosis, coevolution with viruses, and cryptic sex.</title>
        <authorList>
            <person name="Blanc G."/>
            <person name="Duncan G."/>
            <person name="Agarkova I."/>
            <person name="Borodovsky M."/>
            <person name="Gurnon J."/>
            <person name="Kuo A."/>
            <person name="Lindquist E."/>
            <person name="Lucas S."/>
            <person name="Pangilinan J."/>
            <person name="Polle J."/>
            <person name="Salamov A."/>
            <person name="Terry A."/>
            <person name="Yamada T."/>
            <person name="Dunigan D.D."/>
            <person name="Grigoriev I.V."/>
            <person name="Claverie J.M."/>
            <person name="Van Etten J.L."/>
        </authorList>
    </citation>
    <scope>NUCLEOTIDE SEQUENCE [LARGE SCALE GENOMIC DNA]</scope>
    <source>
        <strain evidence="2 3">NC64A</strain>
    </source>
</reference>
<dbReference type="AlphaFoldDB" id="E1ZL53"/>
<gene>
    <name evidence="2" type="ORF">CHLNCDRAFT_136829</name>
</gene>